<keyword evidence="4 5" id="KW-0472">Membrane</keyword>
<keyword evidence="3 5" id="KW-1133">Transmembrane helix</keyword>
<feature type="transmembrane region" description="Helical" evidence="5">
    <location>
        <begin position="339"/>
        <end position="360"/>
    </location>
</feature>
<feature type="transmembrane region" description="Helical" evidence="5">
    <location>
        <begin position="212"/>
        <end position="233"/>
    </location>
</feature>
<dbReference type="InterPro" id="IPR022535">
    <property type="entry name" value="Golgi_pH-regulator_cons_dom"/>
</dbReference>
<evidence type="ECO:0000259" key="7">
    <source>
        <dbReference type="Pfam" id="PF12537"/>
    </source>
</evidence>
<dbReference type="Pfam" id="PF12430">
    <property type="entry name" value="ABA_GPCR"/>
    <property type="match status" value="1"/>
</dbReference>
<dbReference type="PANTHER" id="PTHR15948:SF0">
    <property type="entry name" value="GOLGI PH REGULATOR A-RELATED"/>
    <property type="match status" value="1"/>
</dbReference>
<organism evidence="8 9">
    <name type="scientific">Lineolata rhizophorae</name>
    <dbReference type="NCBI Taxonomy" id="578093"/>
    <lineage>
        <taxon>Eukaryota</taxon>
        <taxon>Fungi</taxon>
        <taxon>Dikarya</taxon>
        <taxon>Ascomycota</taxon>
        <taxon>Pezizomycotina</taxon>
        <taxon>Dothideomycetes</taxon>
        <taxon>Dothideomycetes incertae sedis</taxon>
        <taxon>Lineolatales</taxon>
        <taxon>Lineolataceae</taxon>
        <taxon>Lineolata</taxon>
    </lineage>
</organism>
<feature type="domain" description="Abscisic acid G-protein coupled receptor-like" evidence="6">
    <location>
        <begin position="335"/>
        <end position="513"/>
    </location>
</feature>
<sequence length="537" mass="59245">MVPSDNVCDDDCIPAYVMQRRLPVVLFSSLPFILTFLIVATAVSQKLFPLLSGQQSRKDHNDQLPSHNFSFQQSRSPSQRLLRPSAKSLAAVTFSANIALSAVLVELILCEISNTLNPVARSVAFKFTLMSLLFLLILAAPALEIQSVISAAGWTFSGSGRRLRAAWVLETLGLVCWLVAFWYLGRGFLGQYLHEESYVRDHSFSEGCLERIAVIGIALMASLAGFAAVSALWQTFGAKQRPVTETDVTRKHAGLDATTEMLQIKRSRLRALRRKMSEAPPPEGFVVRMMNTFRTNADAQELRALELEVSGLETMQTSLSHSLLSLQSRRSSQLRARTPLGRVLTIFSYIFASYCLYRIIATSIATVRRMSAPSASFAASDPINNILALLAKHWDPTIDRAAWSRQISFLLSGVMLLLSFNSVLQTFLLFARLVPGVLRHAHANLALIVSQISATYVISSALLLRSNLPQEVGSVISGALEAPLEPRFVEAWFEGWFLAVSGLTAVGIWIGRKVRGSGWDDEDDGLLDDDIEIGKRN</sequence>
<feature type="transmembrane region" description="Helical" evidence="5">
    <location>
        <begin position="491"/>
        <end position="510"/>
    </location>
</feature>
<protein>
    <submittedName>
        <fullName evidence="8">Abscisic acid G-protein coupled receptor-domain-containing protein</fullName>
    </submittedName>
</protein>
<dbReference type="OrthoDB" id="264392at2759"/>
<proteinExistence type="predicted"/>
<evidence type="ECO:0000259" key="6">
    <source>
        <dbReference type="Pfam" id="PF12430"/>
    </source>
</evidence>
<feature type="domain" description="Golgi pH regulator conserved" evidence="7">
    <location>
        <begin position="203"/>
        <end position="269"/>
    </location>
</feature>
<dbReference type="Proteomes" id="UP000799766">
    <property type="component" value="Unassembled WGS sequence"/>
</dbReference>
<feature type="transmembrane region" description="Helical" evidence="5">
    <location>
        <begin position="89"/>
        <end position="109"/>
    </location>
</feature>
<comment type="subcellular location">
    <subcellularLocation>
        <location evidence="1">Membrane</location>
        <topology evidence="1">Multi-pass membrane protein</topology>
    </subcellularLocation>
</comment>
<evidence type="ECO:0000256" key="2">
    <source>
        <dbReference type="ARBA" id="ARBA00022692"/>
    </source>
</evidence>
<dbReference type="Pfam" id="PF12537">
    <property type="entry name" value="GPHR_N"/>
    <property type="match status" value="1"/>
</dbReference>
<evidence type="ECO:0000313" key="9">
    <source>
        <dbReference type="Proteomes" id="UP000799766"/>
    </source>
</evidence>
<evidence type="ECO:0000256" key="5">
    <source>
        <dbReference type="SAM" id="Phobius"/>
    </source>
</evidence>
<dbReference type="PANTHER" id="PTHR15948">
    <property type="entry name" value="G-PROTEIN COUPLED RECEPTOR 89-RELATED"/>
    <property type="match status" value="1"/>
</dbReference>
<gene>
    <name evidence="8" type="ORF">BDY21DRAFT_320496</name>
</gene>
<feature type="transmembrane region" description="Helical" evidence="5">
    <location>
        <begin position="166"/>
        <end position="184"/>
    </location>
</feature>
<keyword evidence="8" id="KW-0675">Receptor</keyword>
<dbReference type="InterPro" id="IPR015672">
    <property type="entry name" value="GPHR/GTG"/>
</dbReference>
<name>A0A6A6P1Y0_9PEZI</name>
<evidence type="ECO:0000256" key="1">
    <source>
        <dbReference type="ARBA" id="ARBA00004141"/>
    </source>
</evidence>
<evidence type="ECO:0000313" key="8">
    <source>
        <dbReference type="EMBL" id="KAF2458041.1"/>
    </source>
</evidence>
<dbReference type="EMBL" id="MU001679">
    <property type="protein sequence ID" value="KAF2458041.1"/>
    <property type="molecule type" value="Genomic_DNA"/>
</dbReference>
<evidence type="ECO:0000256" key="3">
    <source>
        <dbReference type="ARBA" id="ARBA00022989"/>
    </source>
</evidence>
<feature type="transmembrane region" description="Helical" evidence="5">
    <location>
        <begin position="129"/>
        <end position="154"/>
    </location>
</feature>
<dbReference type="GO" id="GO:0016020">
    <property type="term" value="C:membrane"/>
    <property type="evidence" value="ECO:0007669"/>
    <property type="project" value="UniProtKB-SubCell"/>
</dbReference>
<keyword evidence="2 5" id="KW-0812">Transmembrane</keyword>
<reference evidence="8" key="1">
    <citation type="journal article" date="2020" name="Stud. Mycol.">
        <title>101 Dothideomycetes genomes: a test case for predicting lifestyles and emergence of pathogens.</title>
        <authorList>
            <person name="Haridas S."/>
            <person name="Albert R."/>
            <person name="Binder M."/>
            <person name="Bloem J."/>
            <person name="Labutti K."/>
            <person name="Salamov A."/>
            <person name="Andreopoulos B."/>
            <person name="Baker S."/>
            <person name="Barry K."/>
            <person name="Bills G."/>
            <person name="Bluhm B."/>
            <person name="Cannon C."/>
            <person name="Castanera R."/>
            <person name="Culley D."/>
            <person name="Daum C."/>
            <person name="Ezra D."/>
            <person name="Gonzalez J."/>
            <person name="Henrissat B."/>
            <person name="Kuo A."/>
            <person name="Liang C."/>
            <person name="Lipzen A."/>
            <person name="Lutzoni F."/>
            <person name="Magnuson J."/>
            <person name="Mondo S."/>
            <person name="Nolan M."/>
            <person name="Ohm R."/>
            <person name="Pangilinan J."/>
            <person name="Park H.-J."/>
            <person name="Ramirez L."/>
            <person name="Alfaro M."/>
            <person name="Sun H."/>
            <person name="Tritt A."/>
            <person name="Yoshinaga Y."/>
            <person name="Zwiers L.-H."/>
            <person name="Turgeon B."/>
            <person name="Goodwin S."/>
            <person name="Spatafora J."/>
            <person name="Crous P."/>
            <person name="Grigoriev I."/>
        </authorList>
    </citation>
    <scope>NUCLEOTIDE SEQUENCE</scope>
    <source>
        <strain evidence="8">ATCC 16933</strain>
    </source>
</reference>
<evidence type="ECO:0000256" key="4">
    <source>
        <dbReference type="ARBA" id="ARBA00023136"/>
    </source>
</evidence>
<feature type="transmembrane region" description="Helical" evidence="5">
    <location>
        <begin position="409"/>
        <end position="431"/>
    </location>
</feature>
<dbReference type="InterPro" id="IPR025969">
    <property type="entry name" value="ABA_GPCR_dom"/>
</dbReference>
<dbReference type="AlphaFoldDB" id="A0A6A6P1Y0"/>
<feature type="transmembrane region" description="Helical" evidence="5">
    <location>
        <begin position="24"/>
        <end position="48"/>
    </location>
</feature>
<accession>A0A6A6P1Y0</accession>
<keyword evidence="9" id="KW-1185">Reference proteome</keyword>